<reference evidence="1 2" key="1">
    <citation type="journal article" date="2019" name="Gigascience">
        <title>Whole-genome sequence of the oriental lung fluke Paragonimus westermani.</title>
        <authorList>
            <person name="Oey H."/>
            <person name="Zakrzewski M."/>
            <person name="Narain K."/>
            <person name="Devi K.R."/>
            <person name="Agatsuma T."/>
            <person name="Nawaratna S."/>
            <person name="Gobert G.N."/>
            <person name="Jones M.K."/>
            <person name="Ragan M.A."/>
            <person name="McManus D.P."/>
            <person name="Krause L."/>
        </authorList>
    </citation>
    <scope>NUCLEOTIDE SEQUENCE [LARGE SCALE GENOMIC DNA]</scope>
    <source>
        <strain evidence="1 2">IND2009</strain>
    </source>
</reference>
<dbReference type="Proteomes" id="UP000324629">
    <property type="component" value="Unassembled WGS sequence"/>
</dbReference>
<dbReference type="AlphaFoldDB" id="A0A5J4NFD0"/>
<evidence type="ECO:0000313" key="2">
    <source>
        <dbReference type="Proteomes" id="UP000324629"/>
    </source>
</evidence>
<organism evidence="1 2">
    <name type="scientific">Paragonimus westermani</name>
    <dbReference type="NCBI Taxonomy" id="34504"/>
    <lineage>
        <taxon>Eukaryota</taxon>
        <taxon>Metazoa</taxon>
        <taxon>Spiralia</taxon>
        <taxon>Lophotrochozoa</taxon>
        <taxon>Platyhelminthes</taxon>
        <taxon>Trematoda</taxon>
        <taxon>Digenea</taxon>
        <taxon>Plagiorchiida</taxon>
        <taxon>Troglotremata</taxon>
        <taxon>Troglotrematidae</taxon>
        <taxon>Paragonimus</taxon>
    </lineage>
</organism>
<gene>
    <name evidence="1" type="ORF">DEA37_0012623</name>
</gene>
<comment type="caution">
    <text evidence="1">The sequence shown here is derived from an EMBL/GenBank/DDBJ whole genome shotgun (WGS) entry which is preliminary data.</text>
</comment>
<keyword evidence="2" id="KW-1185">Reference proteome</keyword>
<dbReference type="EMBL" id="QNGE01003291">
    <property type="protein sequence ID" value="KAA3674237.1"/>
    <property type="molecule type" value="Genomic_DNA"/>
</dbReference>
<protein>
    <submittedName>
        <fullName evidence="1">Uncharacterized protein</fullName>
    </submittedName>
</protein>
<feature type="non-terminal residue" evidence="1">
    <location>
        <position position="1"/>
    </location>
</feature>
<name>A0A5J4NFD0_9TREM</name>
<accession>A0A5J4NFD0</accession>
<evidence type="ECO:0000313" key="1">
    <source>
        <dbReference type="EMBL" id="KAA3674237.1"/>
    </source>
</evidence>
<sequence length="236" mass="26849">TRPIDHTHFETGTERRSTKLLVRHKRVARNLTIIQRQPAFGHQLEYQFDQNGLTDSTFVNSDISRSMETRHATTFRTKSRTKRTAEEQVVVLKEFVLPENGQFSDRLVTLEDSLGSCILRSEISTLSESSADSCTREPIDIISPVDGVVIDWDRMVGIDTTQFWNYFERALFNETFSAPVFDTVSTASARVAALSWWKLTPDYGRSQKQNEIHSQGSNLTLVDLKFVSGLLMSARL</sequence>
<proteinExistence type="predicted"/>